<gene>
    <name evidence="4" type="ORF">NM203_30125</name>
</gene>
<evidence type="ECO:0000256" key="3">
    <source>
        <dbReference type="RuleBase" id="RU363071"/>
    </source>
</evidence>
<keyword evidence="3" id="KW-0028">Amino-acid biosynthesis</keyword>
<evidence type="ECO:0000313" key="5">
    <source>
        <dbReference type="Proteomes" id="UP001651690"/>
    </source>
</evidence>
<evidence type="ECO:0000256" key="2">
    <source>
        <dbReference type="ARBA" id="ARBA00022679"/>
    </source>
</evidence>
<comment type="caution">
    <text evidence="4">The sequence shown here is derived from an EMBL/GenBank/DDBJ whole genome shotgun (WGS) entry which is preliminary data.</text>
</comment>
<keyword evidence="5" id="KW-1185">Reference proteome</keyword>
<dbReference type="InterPro" id="IPR013785">
    <property type="entry name" value="Aldolase_TIM"/>
</dbReference>
<dbReference type="PANTHER" id="PTHR21337:SF0">
    <property type="entry name" value="PHOSPHO-2-DEHYDRO-3-DEOXYHEPTONATE ALDOLASE"/>
    <property type="match status" value="1"/>
</dbReference>
<comment type="pathway">
    <text evidence="3">Metabolic intermediate biosynthesis; chorismate biosynthesis; chorismate from D-erythrose 4-phosphate and phosphoenolpyruvate: step 1/7.</text>
</comment>
<reference evidence="4 5" key="1">
    <citation type="submission" date="2022-06" db="EMBL/GenBank/DDBJ databases">
        <title>Mycolicibacterium sp. CAU 1645 isolated from seawater.</title>
        <authorList>
            <person name="Kim W."/>
        </authorList>
    </citation>
    <scope>NUCLEOTIDE SEQUENCE [LARGE SCALE GENOMIC DNA]</scope>
    <source>
        <strain evidence="4 5">CAU 1645</strain>
    </source>
</reference>
<dbReference type="Proteomes" id="UP001651690">
    <property type="component" value="Unassembled WGS sequence"/>
</dbReference>
<accession>A0ABT1MBA3</accession>
<name>A0ABT1MBA3_9MYCO</name>
<dbReference type="Gene3D" id="3.20.20.70">
    <property type="entry name" value="Aldolase class I"/>
    <property type="match status" value="2"/>
</dbReference>
<proteinExistence type="inferred from homology"/>
<sequence>MNWTVDVPIDQLPDLPPLPSDLRARLDAALARPALQQPSWDPDAAKAMRTVLESVPPVTVPSEIERLKAQLADVARGNAFLLQGGDCAETFVDNTEPHIRANIRTLLQMAVVLTYGASMPVVKVARIAGQYAKPRSADLDALGLRSYRGDMINGFAPDASVREHDASRLVRAYANASAAMNLVRALTSSGMASLQKVHDWNREFVRTSPAGARYEALAGEIDRGLRFMSACGVDDRNLQTAEIYASHEALVLDYERAMLRMDVPDADAEDQSPKLYDLSAHYVWIGERTRQLDGAHVAFAEVIANPIGVKIGPTTSPELAVEYVERLDPHNVPGRLTLVSRMGNQKVRDVLPGIIEKVEASGHQVIWQCDPMHGNTHESSTGYKTRHFDRIVDEVQGFFEVHHALGSHPGGIHVEITGENVTECLGGAQDISDSDLAGRYETACDPRLNTQQSLELAFLVAEMLRG</sequence>
<comment type="catalytic activity">
    <reaction evidence="3">
        <text>D-erythrose 4-phosphate + phosphoenolpyruvate + H2O = 7-phospho-2-dehydro-3-deoxy-D-arabino-heptonate + phosphate</text>
        <dbReference type="Rhea" id="RHEA:14717"/>
        <dbReference type="ChEBI" id="CHEBI:15377"/>
        <dbReference type="ChEBI" id="CHEBI:16897"/>
        <dbReference type="ChEBI" id="CHEBI:43474"/>
        <dbReference type="ChEBI" id="CHEBI:58394"/>
        <dbReference type="ChEBI" id="CHEBI:58702"/>
        <dbReference type="EC" id="2.5.1.54"/>
    </reaction>
</comment>
<organism evidence="4 5">
    <name type="scientific">Mycolicibacterium arenosum</name>
    <dbReference type="NCBI Taxonomy" id="2952157"/>
    <lineage>
        <taxon>Bacteria</taxon>
        <taxon>Bacillati</taxon>
        <taxon>Actinomycetota</taxon>
        <taxon>Actinomycetes</taxon>
        <taxon>Mycobacteriales</taxon>
        <taxon>Mycobacteriaceae</taxon>
        <taxon>Mycolicibacterium</taxon>
    </lineage>
</organism>
<protein>
    <recommendedName>
        <fullName evidence="3">Phospho-2-dehydro-3-deoxyheptonate aldolase</fullName>
        <ecNumber evidence="3">2.5.1.54</ecNumber>
    </recommendedName>
</protein>
<dbReference type="EMBL" id="JANDBD010000016">
    <property type="protein sequence ID" value="MCP9276453.1"/>
    <property type="molecule type" value="Genomic_DNA"/>
</dbReference>
<keyword evidence="3" id="KW-0057">Aromatic amino acid biosynthesis</keyword>
<dbReference type="PANTHER" id="PTHR21337">
    <property type="entry name" value="PHOSPHO-2-DEHYDRO-3-DEOXYHEPTONATE ALDOLASE 1, 2"/>
    <property type="match status" value="1"/>
</dbReference>
<dbReference type="SUPFAM" id="SSF51569">
    <property type="entry name" value="Aldolase"/>
    <property type="match status" value="1"/>
</dbReference>
<evidence type="ECO:0000256" key="1">
    <source>
        <dbReference type="ARBA" id="ARBA00008911"/>
    </source>
</evidence>
<evidence type="ECO:0000313" key="4">
    <source>
        <dbReference type="EMBL" id="MCP9276453.1"/>
    </source>
</evidence>
<dbReference type="RefSeq" id="WP_255064470.1">
    <property type="nucleotide sequence ID" value="NZ_JANDBD010000016.1"/>
</dbReference>
<dbReference type="NCBIfam" id="TIGR01358">
    <property type="entry name" value="DAHP_synth_II"/>
    <property type="match status" value="1"/>
</dbReference>
<comment type="similarity">
    <text evidence="1 3">Belongs to the class-II DAHP synthase family.</text>
</comment>
<dbReference type="InterPro" id="IPR002480">
    <property type="entry name" value="DAHP_synth_2"/>
</dbReference>
<dbReference type="GO" id="GO:0003849">
    <property type="term" value="F:3-deoxy-7-phosphoheptulonate synthase activity"/>
    <property type="evidence" value="ECO:0007669"/>
    <property type="project" value="UniProtKB-EC"/>
</dbReference>
<dbReference type="EC" id="2.5.1.54" evidence="3"/>
<dbReference type="Pfam" id="PF01474">
    <property type="entry name" value="DAHP_synth_2"/>
    <property type="match status" value="1"/>
</dbReference>
<keyword evidence="2 3" id="KW-0808">Transferase</keyword>